<comment type="caution">
    <text evidence="3">The sequence shown here is derived from an EMBL/GenBank/DDBJ whole genome shotgun (WGS) entry which is preliminary data.</text>
</comment>
<dbReference type="SUPFAM" id="SSF50249">
    <property type="entry name" value="Nucleic acid-binding proteins"/>
    <property type="match status" value="1"/>
</dbReference>
<evidence type="ECO:0000259" key="1">
    <source>
        <dbReference type="Pfam" id="PF01796"/>
    </source>
</evidence>
<feature type="domain" description="ChsH2 rubredoxin-like zinc ribbon" evidence="2">
    <location>
        <begin position="26"/>
        <end position="59"/>
    </location>
</feature>
<dbReference type="InterPro" id="IPR052513">
    <property type="entry name" value="Thioester_dehydratase-like"/>
</dbReference>
<gene>
    <name evidence="3" type="ORF">AB0301_02015</name>
</gene>
<dbReference type="Proteomes" id="UP001553715">
    <property type="component" value="Unassembled WGS sequence"/>
</dbReference>
<dbReference type="PANTHER" id="PTHR34075">
    <property type="entry name" value="BLR3430 PROTEIN"/>
    <property type="match status" value="1"/>
</dbReference>
<dbReference type="PANTHER" id="PTHR34075:SF5">
    <property type="entry name" value="BLR3430 PROTEIN"/>
    <property type="match status" value="1"/>
</dbReference>
<proteinExistence type="predicted"/>
<accession>A0ABV3LD59</accession>
<evidence type="ECO:0000313" key="4">
    <source>
        <dbReference type="Proteomes" id="UP001553715"/>
    </source>
</evidence>
<dbReference type="RefSeq" id="WP_366232205.1">
    <property type="nucleotide sequence ID" value="NZ_JBFBMH010000002.1"/>
</dbReference>
<name>A0ABV3LD59_9MICO</name>
<feature type="domain" description="ChsH2 C-terminal OB-fold" evidence="1">
    <location>
        <begin position="60"/>
        <end position="118"/>
    </location>
</feature>
<protein>
    <submittedName>
        <fullName evidence="3">OB-fold domain-containing protein</fullName>
    </submittedName>
</protein>
<dbReference type="InterPro" id="IPR022002">
    <property type="entry name" value="ChsH2_Znr"/>
</dbReference>
<dbReference type="Pfam" id="PF12172">
    <property type="entry name" value="zf-ChsH2"/>
    <property type="match status" value="1"/>
</dbReference>
<sequence length="134" mass="14297">MLNEARMTLEDLSPQTAPSVVFDAFAAEGILAFQECPECSRAVFPPRVLCPRCGSGTLEWKSSTGIGTVYSCTTISPRDGQPYTVALIDLAEGYRMMSTVTDPLGEPVSIGDRVAVEFSSAGETVLPIFVTAMP</sequence>
<dbReference type="Gene3D" id="6.10.30.10">
    <property type="match status" value="1"/>
</dbReference>
<dbReference type="InterPro" id="IPR012340">
    <property type="entry name" value="NA-bd_OB-fold"/>
</dbReference>
<keyword evidence="4" id="KW-1185">Reference proteome</keyword>
<dbReference type="EMBL" id="JBFBMH010000002">
    <property type="protein sequence ID" value="MEW1973849.1"/>
    <property type="molecule type" value="Genomic_DNA"/>
</dbReference>
<evidence type="ECO:0000259" key="2">
    <source>
        <dbReference type="Pfam" id="PF12172"/>
    </source>
</evidence>
<evidence type="ECO:0000313" key="3">
    <source>
        <dbReference type="EMBL" id="MEW1973849.1"/>
    </source>
</evidence>
<dbReference type="Pfam" id="PF01796">
    <property type="entry name" value="OB_ChsH2_C"/>
    <property type="match status" value="1"/>
</dbReference>
<reference evidence="3 4" key="1">
    <citation type="submission" date="2024-06" db="EMBL/GenBank/DDBJ databases">
        <title>The Natural Products Discovery Center: Release of the First 8490 Sequenced Strains for Exploring Actinobacteria Biosynthetic Diversity.</title>
        <authorList>
            <person name="Kalkreuter E."/>
            <person name="Kautsar S.A."/>
            <person name="Yang D."/>
            <person name="Bader C.D."/>
            <person name="Teijaro C.N."/>
            <person name="Fluegel L."/>
            <person name="Davis C.M."/>
            <person name="Simpson J.R."/>
            <person name="Lauterbach L."/>
            <person name="Steele A.D."/>
            <person name="Gui C."/>
            <person name="Meng S."/>
            <person name="Li G."/>
            <person name="Viehrig K."/>
            <person name="Ye F."/>
            <person name="Su P."/>
            <person name="Kiefer A.F."/>
            <person name="Nichols A."/>
            <person name="Cepeda A.J."/>
            <person name="Yan W."/>
            <person name="Fan B."/>
            <person name="Jiang Y."/>
            <person name="Adhikari A."/>
            <person name="Zheng C.-J."/>
            <person name="Schuster L."/>
            <person name="Cowan T.M."/>
            <person name="Smanski M.J."/>
            <person name="Chevrette M.G."/>
            <person name="De Carvalho L.P.S."/>
            <person name="Shen B."/>
        </authorList>
    </citation>
    <scope>NUCLEOTIDE SEQUENCE [LARGE SCALE GENOMIC DNA]</scope>
    <source>
        <strain evidence="3 4">NPDC077434</strain>
    </source>
</reference>
<organism evidence="3 4">
    <name type="scientific">Microbacterium profundi</name>
    <dbReference type="NCBI Taxonomy" id="450380"/>
    <lineage>
        <taxon>Bacteria</taxon>
        <taxon>Bacillati</taxon>
        <taxon>Actinomycetota</taxon>
        <taxon>Actinomycetes</taxon>
        <taxon>Micrococcales</taxon>
        <taxon>Microbacteriaceae</taxon>
        <taxon>Microbacterium</taxon>
    </lineage>
</organism>
<dbReference type="InterPro" id="IPR002878">
    <property type="entry name" value="ChsH2_C"/>
</dbReference>